<proteinExistence type="predicted"/>
<protein>
    <submittedName>
        <fullName evidence="1">Uncharacterized protein</fullName>
    </submittedName>
</protein>
<accession>A0A3G5AEG1</accession>
<sequence length="55" mass="6248">MGAVDLEKLVKLASEHVEITCDFGLEDSKTDKYHSDERKVLQIHAYENSRGAQKN</sequence>
<gene>
    <name evidence="1" type="ORF">Hyperionvirus11_32</name>
</gene>
<dbReference type="EMBL" id="MK072393">
    <property type="protein sequence ID" value="AYV83759.1"/>
    <property type="molecule type" value="Genomic_DNA"/>
</dbReference>
<name>A0A3G5AEG1_9VIRU</name>
<organism evidence="1">
    <name type="scientific">Hyperionvirus sp</name>
    <dbReference type="NCBI Taxonomy" id="2487770"/>
    <lineage>
        <taxon>Viruses</taxon>
        <taxon>Varidnaviria</taxon>
        <taxon>Bamfordvirae</taxon>
        <taxon>Nucleocytoviricota</taxon>
        <taxon>Megaviricetes</taxon>
        <taxon>Imitervirales</taxon>
        <taxon>Mimiviridae</taxon>
        <taxon>Klosneuvirinae</taxon>
    </lineage>
</organism>
<reference evidence="1" key="1">
    <citation type="submission" date="2018-10" db="EMBL/GenBank/DDBJ databases">
        <title>Hidden diversity of soil giant viruses.</title>
        <authorList>
            <person name="Schulz F."/>
            <person name="Alteio L."/>
            <person name="Goudeau D."/>
            <person name="Ryan E.M."/>
            <person name="Malmstrom R.R."/>
            <person name="Blanchard J."/>
            <person name="Woyke T."/>
        </authorList>
    </citation>
    <scope>NUCLEOTIDE SEQUENCE</scope>
    <source>
        <strain evidence="1">HYV1</strain>
    </source>
</reference>
<evidence type="ECO:0000313" key="1">
    <source>
        <dbReference type="EMBL" id="AYV83759.1"/>
    </source>
</evidence>